<gene>
    <name evidence="1" type="ORF">S01H1_18352</name>
</gene>
<organism evidence="1">
    <name type="scientific">marine sediment metagenome</name>
    <dbReference type="NCBI Taxonomy" id="412755"/>
    <lineage>
        <taxon>unclassified sequences</taxon>
        <taxon>metagenomes</taxon>
        <taxon>ecological metagenomes</taxon>
    </lineage>
</organism>
<dbReference type="EMBL" id="BARS01009809">
    <property type="protein sequence ID" value="GAF79860.1"/>
    <property type="molecule type" value="Genomic_DNA"/>
</dbReference>
<comment type="caution">
    <text evidence="1">The sequence shown here is derived from an EMBL/GenBank/DDBJ whole genome shotgun (WGS) entry which is preliminary data.</text>
</comment>
<evidence type="ECO:0000313" key="1">
    <source>
        <dbReference type="EMBL" id="GAF79860.1"/>
    </source>
</evidence>
<dbReference type="AlphaFoldDB" id="X0TUQ9"/>
<dbReference type="Gene3D" id="3.40.50.720">
    <property type="entry name" value="NAD(P)-binding Rossmann-like Domain"/>
    <property type="match status" value="1"/>
</dbReference>
<sequence>ADIAEWTEYTLEHEHIQIRLRELGVQIICKQEMIAVESGRATLGCIYMGTQSSIDADAVIPVTARDPEDRLYNEILTRKDEWDDAGIKTVTAIGDCLAPATIAIAVHSGHEYARNLEKSPEEAAFFRRELGFGGE</sequence>
<name>X0TUQ9_9ZZZZ</name>
<proteinExistence type="predicted"/>
<reference evidence="1" key="1">
    <citation type="journal article" date="2014" name="Front. Microbiol.">
        <title>High frequency of phylogenetically diverse reductive dehalogenase-homologous genes in deep subseafloor sedimentary metagenomes.</title>
        <authorList>
            <person name="Kawai M."/>
            <person name="Futagami T."/>
            <person name="Toyoda A."/>
            <person name="Takaki Y."/>
            <person name="Nishi S."/>
            <person name="Hori S."/>
            <person name="Arai W."/>
            <person name="Tsubouchi T."/>
            <person name="Morono Y."/>
            <person name="Uchiyama I."/>
            <person name="Ito T."/>
            <person name="Fujiyama A."/>
            <person name="Inagaki F."/>
            <person name="Takami H."/>
        </authorList>
    </citation>
    <scope>NUCLEOTIDE SEQUENCE</scope>
    <source>
        <strain evidence="1">Expedition CK06-06</strain>
    </source>
</reference>
<dbReference type="InterPro" id="IPR036188">
    <property type="entry name" value="FAD/NAD-bd_sf"/>
</dbReference>
<feature type="non-terminal residue" evidence="1">
    <location>
        <position position="1"/>
    </location>
</feature>
<protein>
    <recommendedName>
        <fullName evidence="2">FAD/NAD(P)-binding domain-containing protein</fullName>
    </recommendedName>
</protein>
<dbReference type="SUPFAM" id="SSF51905">
    <property type="entry name" value="FAD/NAD(P)-binding domain"/>
    <property type="match status" value="1"/>
</dbReference>
<accession>X0TUQ9</accession>
<evidence type="ECO:0008006" key="2">
    <source>
        <dbReference type="Google" id="ProtNLM"/>
    </source>
</evidence>